<dbReference type="Pfam" id="PF00672">
    <property type="entry name" value="HAMP"/>
    <property type="match status" value="1"/>
</dbReference>
<dbReference type="Pfam" id="PF06580">
    <property type="entry name" value="His_kinase"/>
    <property type="match status" value="1"/>
</dbReference>
<comment type="caution">
    <text evidence="11">The sequence shown here is derived from an EMBL/GenBank/DDBJ whole genome shotgun (WGS) entry which is preliminary data.</text>
</comment>
<dbReference type="EMBL" id="AORV01000070">
    <property type="protein sequence ID" value="EMS69256.1"/>
    <property type="molecule type" value="Genomic_DNA"/>
</dbReference>
<dbReference type="SMART" id="SM00387">
    <property type="entry name" value="HATPase_c"/>
    <property type="match status" value="1"/>
</dbReference>
<dbReference type="PROSITE" id="PS50109">
    <property type="entry name" value="HIS_KIN"/>
    <property type="match status" value="1"/>
</dbReference>
<dbReference type="PANTHER" id="PTHR34220">
    <property type="entry name" value="SENSOR HISTIDINE KINASE YPDA"/>
    <property type="match status" value="1"/>
</dbReference>
<keyword evidence="8" id="KW-1133">Transmembrane helix</keyword>
<dbReference type="PROSITE" id="PS50885">
    <property type="entry name" value="HAMP"/>
    <property type="match status" value="1"/>
</dbReference>
<sequence length="907" mass="103952">MKISFKHTLRGKTVIYGTILSMLAVLLTIASGYFVSHKLTKNQFDYVNKITTSAAVERTNMYMGEIAMTFNSAMNSDAFDILVSSKYTSDYNLFKAQNDYETYLKRLISLNDKIDALVLVNNNNDIFINIGNVVGKDFSEYKAPEFIKKVQDYVKVSGNTNQVYLNRYSRNIYDRISVINPVINPENMQVEAIVIAVLSKKLTEDLQFAGGTINLADGAGNYATVINQDNSEILEDNQYTFKNKLNFNGWTIYNSYKFDKIQNLLNLYFLSIIKYGLLYIFLSLILLLWISKLLVKPISKMEREIGNLNEHVIENKPINLKKRKFGFKSTILILYTVIVTIPVVWFTTGAYINSNNIIENRLGSVFEYGAKILYQHIDFIFSNYYKKGAEIAVYNNKVQTYMDEMNNSETKSSLQYVLNDFLLSNNFAGNKISNVSILDKSFNIMCSSIYNKSLTLNTIEKKDFEYLNNNYGRSLWKYYTDTSLNNSFVRIGMSIRGNGQDVEAGKLLGYMFMDFESSEIKQMLDNFSQYSNVWVYLTDENGQNTIGKDDIIPRTEDIIQLGIGLSQDKGKERVSFKSDGNSYIMIVKDFNLNSFKLIYILKNFDEGRSILYTSITILAILIFLSLIFSYGFSVMLSRNFTKLLKTILKIKAGDLNARFKSSTVDEIGVLGDSFNEMLDQLNRMIDEKYISEVRLKDAEIKAREYELNLLQAQINPHFLYNTLKTAQYMVYDGDPRAEKMIKLLIALFKTGITREEKLVCVKDEIDHVKTYIDIQQMRFSNKFDVIYNISDDLMKFKILKLILQPLVENAIYHGLELKAGKGEIRVDAIKYDNMIVFKIKDNGLGINTNKLNDIKEQLNGKSQSKSIGLINVNERIKLHFGNEYGLDIESQEGEGTEVTATIPVLTD</sequence>
<evidence type="ECO:0000259" key="10">
    <source>
        <dbReference type="PROSITE" id="PS50885"/>
    </source>
</evidence>
<dbReference type="SMART" id="SM00304">
    <property type="entry name" value="HAMP"/>
    <property type="match status" value="1"/>
</dbReference>
<dbReference type="eggNOG" id="COG2972">
    <property type="taxonomic scope" value="Bacteria"/>
</dbReference>
<gene>
    <name evidence="11" type="ORF">CTER_5189</name>
</gene>
<feature type="domain" description="HAMP" evidence="10">
    <location>
        <begin position="634"/>
        <end position="686"/>
    </location>
</feature>
<dbReference type="EC" id="2.7.13.3" evidence="3"/>
<evidence type="ECO:0000256" key="7">
    <source>
        <dbReference type="ARBA" id="ARBA00023012"/>
    </source>
</evidence>
<evidence type="ECO:0000256" key="8">
    <source>
        <dbReference type="SAM" id="Phobius"/>
    </source>
</evidence>
<dbReference type="Gene3D" id="6.10.340.10">
    <property type="match status" value="1"/>
</dbReference>
<evidence type="ECO:0000256" key="3">
    <source>
        <dbReference type="ARBA" id="ARBA00012438"/>
    </source>
</evidence>
<feature type="domain" description="Histidine kinase" evidence="9">
    <location>
        <begin position="799"/>
        <end position="906"/>
    </location>
</feature>
<dbReference type="AlphaFoldDB" id="S0FHC5"/>
<keyword evidence="7" id="KW-0902">Two-component regulatory system</keyword>
<keyword evidence="5" id="KW-0808">Transferase</keyword>
<proteinExistence type="predicted"/>
<dbReference type="GO" id="GO:0000155">
    <property type="term" value="F:phosphorelay sensor kinase activity"/>
    <property type="evidence" value="ECO:0007669"/>
    <property type="project" value="InterPro"/>
</dbReference>
<keyword evidence="8" id="KW-0812">Transmembrane</keyword>
<evidence type="ECO:0000256" key="6">
    <source>
        <dbReference type="ARBA" id="ARBA00022777"/>
    </source>
</evidence>
<reference evidence="11 12" key="1">
    <citation type="journal article" date="2013" name="Genome Announc.">
        <title>Draft Genome Sequence of the Cellulolytic, Mesophilic, Anaerobic Bacterium Clostridium termitidis Strain CT1112 (DSM 5398).</title>
        <authorList>
            <person name="Lal S."/>
            <person name="Ramachandran U."/>
            <person name="Zhang X."/>
            <person name="Munir R."/>
            <person name="Sparling R."/>
            <person name="Levin D.B."/>
        </authorList>
    </citation>
    <scope>NUCLEOTIDE SEQUENCE [LARGE SCALE GENOMIC DNA]</scope>
    <source>
        <strain evidence="11 12">CT1112</strain>
    </source>
</reference>
<dbReference type="InterPro" id="IPR050640">
    <property type="entry name" value="Bact_2-comp_sensor_kinase"/>
</dbReference>
<accession>S0FHC5</accession>
<dbReference type="InterPro" id="IPR003660">
    <property type="entry name" value="HAMP_dom"/>
</dbReference>
<dbReference type="STRING" id="1195236.CTER_5189"/>
<evidence type="ECO:0000313" key="12">
    <source>
        <dbReference type="Proteomes" id="UP000014155"/>
    </source>
</evidence>
<dbReference type="RefSeq" id="WP_004630743.1">
    <property type="nucleotide sequence ID" value="NZ_AORV01000070.1"/>
</dbReference>
<dbReference type="PATRIC" id="fig|1195236.3.peg.5325"/>
<name>S0FHC5_RUMCE</name>
<dbReference type="InterPro" id="IPR036890">
    <property type="entry name" value="HATPase_C_sf"/>
</dbReference>
<evidence type="ECO:0000256" key="4">
    <source>
        <dbReference type="ARBA" id="ARBA00022553"/>
    </source>
</evidence>
<comment type="subcellular location">
    <subcellularLocation>
        <location evidence="2">Membrane</location>
    </subcellularLocation>
</comment>
<evidence type="ECO:0000256" key="2">
    <source>
        <dbReference type="ARBA" id="ARBA00004370"/>
    </source>
</evidence>
<dbReference type="InterPro" id="IPR010559">
    <property type="entry name" value="Sig_transdc_His_kin_internal"/>
</dbReference>
<dbReference type="SUPFAM" id="SSF55874">
    <property type="entry name" value="ATPase domain of HSP90 chaperone/DNA topoisomerase II/histidine kinase"/>
    <property type="match status" value="1"/>
</dbReference>
<keyword evidence="4" id="KW-0597">Phosphoprotein</keyword>
<dbReference type="InterPro" id="IPR005467">
    <property type="entry name" value="His_kinase_dom"/>
</dbReference>
<keyword evidence="12" id="KW-1185">Reference proteome</keyword>
<dbReference type="CDD" id="cd06225">
    <property type="entry name" value="HAMP"/>
    <property type="match status" value="1"/>
</dbReference>
<organism evidence="11 12">
    <name type="scientific">Ruminiclostridium cellobioparum subsp. termitidis CT1112</name>
    <dbReference type="NCBI Taxonomy" id="1195236"/>
    <lineage>
        <taxon>Bacteria</taxon>
        <taxon>Bacillati</taxon>
        <taxon>Bacillota</taxon>
        <taxon>Clostridia</taxon>
        <taxon>Eubacteriales</taxon>
        <taxon>Oscillospiraceae</taxon>
        <taxon>Ruminiclostridium</taxon>
    </lineage>
</organism>
<feature type="transmembrane region" description="Helical" evidence="8">
    <location>
        <begin position="267"/>
        <end position="290"/>
    </location>
</feature>
<protein>
    <recommendedName>
        <fullName evidence="3">histidine kinase</fullName>
        <ecNumber evidence="3">2.7.13.3</ecNumber>
    </recommendedName>
</protein>
<feature type="transmembrane region" description="Helical" evidence="8">
    <location>
        <begin position="610"/>
        <end position="636"/>
    </location>
</feature>
<feature type="transmembrane region" description="Helical" evidence="8">
    <location>
        <begin position="14"/>
        <end position="35"/>
    </location>
</feature>
<dbReference type="Proteomes" id="UP000014155">
    <property type="component" value="Unassembled WGS sequence"/>
</dbReference>
<keyword evidence="8" id="KW-0472">Membrane</keyword>
<dbReference type="SUPFAM" id="SSF158472">
    <property type="entry name" value="HAMP domain-like"/>
    <property type="match status" value="1"/>
</dbReference>
<dbReference type="Gene3D" id="3.30.565.10">
    <property type="entry name" value="Histidine kinase-like ATPase, C-terminal domain"/>
    <property type="match status" value="1"/>
</dbReference>
<evidence type="ECO:0000313" key="11">
    <source>
        <dbReference type="EMBL" id="EMS69256.1"/>
    </source>
</evidence>
<dbReference type="PANTHER" id="PTHR34220:SF7">
    <property type="entry name" value="SENSOR HISTIDINE KINASE YPDA"/>
    <property type="match status" value="1"/>
</dbReference>
<evidence type="ECO:0000256" key="1">
    <source>
        <dbReference type="ARBA" id="ARBA00000085"/>
    </source>
</evidence>
<feature type="transmembrane region" description="Helical" evidence="8">
    <location>
        <begin position="331"/>
        <end position="352"/>
    </location>
</feature>
<dbReference type="InterPro" id="IPR003594">
    <property type="entry name" value="HATPase_dom"/>
</dbReference>
<keyword evidence="6 11" id="KW-0418">Kinase</keyword>
<dbReference type="Pfam" id="PF02518">
    <property type="entry name" value="HATPase_c"/>
    <property type="match status" value="1"/>
</dbReference>
<evidence type="ECO:0000259" key="9">
    <source>
        <dbReference type="PROSITE" id="PS50109"/>
    </source>
</evidence>
<comment type="catalytic activity">
    <reaction evidence="1">
        <text>ATP + protein L-histidine = ADP + protein N-phospho-L-histidine.</text>
        <dbReference type="EC" id="2.7.13.3"/>
    </reaction>
</comment>
<evidence type="ECO:0000256" key="5">
    <source>
        <dbReference type="ARBA" id="ARBA00022679"/>
    </source>
</evidence>
<dbReference type="GO" id="GO:0016020">
    <property type="term" value="C:membrane"/>
    <property type="evidence" value="ECO:0007669"/>
    <property type="project" value="UniProtKB-SubCell"/>
</dbReference>